<keyword evidence="5 6" id="KW-0408">Iron</keyword>
<sequence length="305" mass="30276">MSETPAVNEEAHTGPIHTPRQMLWASVFGFVLPVLIIVGLVAYVTSAPSPSSVERNEDAQVKARIAKVGEVKLGVDPALRPQLSGEEVYKAQCATCHAAGLAGAPKFGDAAAWSARLGQAFNVLVEHAVKGKGAMAPQGGGDFTDYEIARAVAYMANHAGGKFDEPKPPAAPASGAASGATASAAASAPATTPAPAAEAASVAASAPPAAAVTEPAAAAAPAAAVSADAGKKLYDQICVACHVAGVAGAPKLGDKAAWQPRLAQGVDALTAHVIAGKGAMPPRGGANASDAEIHAAVEYMVNASK</sequence>
<keyword evidence="4" id="KW-0249">Electron transport</keyword>
<dbReference type="InterPro" id="IPR009056">
    <property type="entry name" value="Cyt_c-like_dom"/>
</dbReference>
<keyword evidence="10" id="KW-1185">Reference proteome</keyword>
<evidence type="ECO:0000256" key="5">
    <source>
        <dbReference type="ARBA" id="ARBA00023004"/>
    </source>
</evidence>
<protein>
    <submittedName>
        <fullName evidence="9">Cytochrome c5 family protein</fullName>
    </submittedName>
</protein>
<accession>A0A1Y0EJS3</accession>
<evidence type="ECO:0000259" key="8">
    <source>
        <dbReference type="PROSITE" id="PS51007"/>
    </source>
</evidence>
<dbReference type="InterPro" id="IPR036909">
    <property type="entry name" value="Cyt_c-like_dom_sf"/>
</dbReference>
<dbReference type="GO" id="GO:0009055">
    <property type="term" value="F:electron transfer activity"/>
    <property type="evidence" value="ECO:0007669"/>
    <property type="project" value="InterPro"/>
</dbReference>
<dbReference type="AlphaFoldDB" id="A0A1Y0EJS3"/>
<dbReference type="Proteomes" id="UP000196138">
    <property type="component" value="Chromosome"/>
</dbReference>
<evidence type="ECO:0000256" key="2">
    <source>
        <dbReference type="ARBA" id="ARBA00022617"/>
    </source>
</evidence>
<feature type="domain" description="Cytochrome c" evidence="8">
    <location>
        <begin position="80"/>
        <end position="159"/>
    </location>
</feature>
<proteinExistence type="predicted"/>
<feature type="transmembrane region" description="Helical" evidence="7">
    <location>
        <begin position="22"/>
        <end position="45"/>
    </location>
</feature>
<feature type="domain" description="Cytochrome c" evidence="8">
    <location>
        <begin position="225"/>
        <end position="304"/>
    </location>
</feature>
<reference evidence="9 10" key="1">
    <citation type="submission" date="2017-05" db="EMBL/GenBank/DDBJ databases">
        <authorList>
            <person name="Song R."/>
            <person name="Chenine A.L."/>
            <person name="Ruprecht R.M."/>
        </authorList>
    </citation>
    <scope>NUCLEOTIDE SEQUENCE [LARGE SCALE GENOMIC DNA]</scope>
    <source>
        <strain evidence="9 10">DSM 26136</strain>
    </source>
</reference>
<dbReference type="PANTHER" id="PTHR40942:SF2">
    <property type="entry name" value="CYTOCHROME-RELATED"/>
    <property type="match status" value="1"/>
</dbReference>
<keyword evidence="2 6" id="KW-0349">Heme</keyword>
<dbReference type="GO" id="GO:0020037">
    <property type="term" value="F:heme binding"/>
    <property type="evidence" value="ECO:0007669"/>
    <property type="project" value="InterPro"/>
</dbReference>
<keyword evidence="7" id="KW-1133">Transmembrane helix</keyword>
<keyword evidence="3 6" id="KW-0479">Metal-binding</keyword>
<keyword evidence="1" id="KW-0813">Transport</keyword>
<dbReference type="EMBL" id="CP021455">
    <property type="protein sequence ID" value="ARU03710.1"/>
    <property type="molecule type" value="Genomic_DNA"/>
</dbReference>
<dbReference type="GO" id="GO:0005506">
    <property type="term" value="F:iron ion binding"/>
    <property type="evidence" value="ECO:0007669"/>
    <property type="project" value="InterPro"/>
</dbReference>
<keyword evidence="7" id="KW-0472">Membrane</keyword>
<keyword evidence="7" id="KW-0812">Transmembrane</keyword>
<evidence type="ECO:0000256" key="6">
    <source>
        <dbReference type="PROSITE-ProRule" id="PRU00433"/>
    </source>
</evidence>
<dbReference type="SUPFAM" id="SSF46626">
    <property type="entry name" value="Cytochrome c"/>
    <property type="match status" value="2"/>
</dbReference>
<dbReference type="Pfam" id="PF13442">
    <property type="entry name" value="Cytochrome_CBB3"/>
    <property type="match status" value="2"/>
</dbReference>
<dbReference type="PRINTS" id="PR00607">
    <property type="entry name" value="CYTCHROMECIE"/>
</dbReference>
<evidence type="ECO:0000256" key="4">
    <source>
        <dbReference type="ARBA" id="ARBA00022982"/>
    </source>
</evidence>
<dbReference type="RefSeq" id="WP_087276838.1">
    <property type="nucleotide sequence ID" value="NZ_CP021455.1"/>
</dbReference>
<evidence type="ECO:0000256" key="7">
    <source>
        <dbReference type="SAM" id="Phobius"/>
    </source>
</evidence>
<organism evidence="9 10">
    <name type="scientific">Comamonas serinivorans</name>
    <dbReference type="NCBI Taxonomy" id="1082851"/>
    <lineage>
        <taxon>Bacteria</taxon>
        <taxon>Pseudomonadati</taxon>
        <taxon>Pseudomonadota</taxon>
        <taxon>Betaproteobacteria</taxon>
        <taxon>Burkholderiales</taxon>
        <taxon>Comamonadaceae</taxon>
        <taxon>Comamonas</taxon>
    </lineage>
</organism>
<evidence type="ECO:0000313" key="9">
    <source>
        <dbReference type="EMBL" id="ARU03710.1"/>
    </source>
</evidence>
<gene>
    <name evidence="9" type="ORF">CCO03_02530</name>
</gene>
<dbReference type="InterPro" id="IPR002323">
    <property type="entry name" value="Cyt_CIE"/>
</dbReference>
<dbReference type="Gene3D" id="1.10.760.10">
    <property type="entry name" value="Cytochrome c-like domain"/>
    <property type="match status" value="2"/>
</dbReference>
<evidence type="ECO:0000313" key="10">
    <source>
        <dbReference type="Proteomes" id="UP000196138"/>
    </source>
</evidence>
<name>A0A1Y0EJS3_9BURK</name>
<dbReference type="OrthoDB" id="9814708at2"/>
<dbReference type="PANTHER" id="PTHR40942">
    <property type="match status" value="1"/>
</dbReference>
<evidence type="ECO:0000256" key="1">
    <source>
        <dbReference type="ARBA" id="ARBA00022448"/>
    </source>
</evidence>
<dbReference type="PROSITE" id="PS51007">
    <property type="entry name" value="CYTC"/>
    <property type="match status" value="2"/>
</dbReference>
<dbReference type="KEGG" id="cser:CCO03_02530"/>
<evidence type="ECO:0000256" key="3">
    <source>
        <dbReference type="ARBA" id="ARBA00022723"/>
    </source>
</evidence>